<accession>A0A7Y0BKR1</accession>
<keyword evidence="1" id="KW-0805">Transcription regulation</keyword>
<evidence type="ECO:0000313" key="5">
    <source>
        <dbReference type="EMBL" id="NML92262.1"/>
    </source>
</evidence>
<dbReference type="Gene3D" id="3.40.50.2300">
    <property type="match status" value="2"/>
</dbReference>
<dbReference type="Pfam" id="PF13377">
    <property type="entry name" value="Peripla_BP_3"/>
    <property type="match status" value="1"/>
</dbReference>
<reference evidence="5 6" key="1">
    <citation type="submission" date="2020-04" db="EMBL/GenBank/DDBJ databases">
        <title>Novosphingobium sp. TW-4 isolated from soil.</title>
        <authorList>
            <person name="Dahal R.H."/>
            <person name="Chaudhary D.K."/>
        </authorList>
    </citation>
    <scope>NUCLEOTIDE SEQUENCE [LARGE SCALE GENOMIC DNA]</scope>
    <source>
        <strain evidence="5 6">TW-4</strain>
    </source>
</reference>
<dbReference type="GO" id="GO:0003700">
    <property type="term" value="F:DNA-binding transcription factor activity"/>
    <property type="evidence" value="ECO:0007669"/>
    <property type="project" value="TreeGrafter"/>
</dbReference>
<proteinExistence type="predicted"/>
<comment type="caution">
    <text evidence="5">The sequence shown here is derived from an EMBL/GenBank/DDBJ whole genome shotgun (WGS) entry which is preliminary data.</text>
</comment>
<gene>
    <name evidence="5" type="ORF">HHL27_01070</name>
</gene>
<dbReference type="SUPFAM" id="SSF47413">
    <property type="entry name" value="lambda repressor-like DNA-binding domains"/>
    <property type="match status" value="1"/>
</dbReference>
<keyword evidence="3" id="KW-0804">Transcription</keyword>
<keyword evidence="6" id="KW-1185">Reference proteome</keyword>
<dbReference type="PANTHER" id="PTHR30146:SF120">
    <property type="entry name" value="ALANINE RACEMASE"/>
    <property type="match status" value="1"/>
</dbReference>
<dbReference type="InterPro" id="IPR000843">
    <property type="entry name" value="HTH_LacI"/>
</dbReference>
<dbReference type="Proteomes" id="UP000583556">
    <property type="component" value="Unassembled WGS sequence"/>
</dbReference>
<evidence type="ECO:0000256" key="3">
    <source>
        <dbReference type="ARBA" id="ARBA00023163"/>
    </source>
</evidence>
<organism evidence="5 6">
    <name type="scientific">Novosphingobium olei</name>
    <dbReference type="NCBI Taxonomy" id="2728851"/>
    <lineage>
        <taxon>Bacteria</taxon>
        <taxon>Pseudomonadati</taxon>
        <taxon>Pseudomonadota</taxon>
        <taxon>Alphaproteobacteria</taxon>
        <taxon>Sphingomonadales</taxon>
        <taxon>Sphingomonadaceae</taxon>
        <taxon>Novosphingobium</taxon>
    </lineage>
</organism>
<keyword evidence="2" id="KW-0238">DNA-binding</keyword>
<dbReference type="RefSeq" id="WP_169492056.1">
    <property type="nucleotide sequence ID" value="NZ_JABBGM010000001.1"/>
</dbReference>
<dbReference type="SMART" id="SM00354">
    <property type="entry name" value="HTH_LACI"/>
    <property type="match status" value="1"/>
</dbReference>
<dbReference type="InterPro" id="IPR010982">
    <property type="entry name" value="Lambda_DNA-bd_dom_sf"/>
</dbReference>
<dbReference type="SUPFAM" id="SSF53822">
    <property type="entry name" value="Periplasmic binding protein-like I"/>
    <property type="match status" value="1"/>
</dbReference>
<dbReference type="PANTHER" id="PTHR30146">
    <property type="entry name" value="LACI-RELATED TRANSCRIPTIONAL REPRESSOR"/>
    <property type="match status" value="1"/>
</dbReference>
<dbReference type="Pfam" id="PF00356">
    <property type="entry name" value="LacI"/>
    <property type="match status" value="1"/>
</dbReference>
<dbReference type="Gene3D" id="1.10.260.40">
    <property type="entry name" value="lambda repressor-like DNA-binding domains"/>
    <property type="match status" value="1"/>
</dbReference>
<dbReference type="AlphaFoldDB" id="A0A7Y0BKR1"/>
<feature type="domain" description="HTH lacI-type" evidence="4">
    <location>
        <begin position="1"/>
        <end position="53"/>
    </location>
</feature>
<evidence type="ECO:0000256" key="2">
    <source>
        <dbReference type="ARBA" id="ARBA00023125"/>
    </source>
</evidence>
<dbReference type="InterPro" id="IPR028082">
    <property type="entry name" value="Peripla_BP_I"/>
</dbReference>
<name>A0A7Y0BKR1_9SPHN</name>
<dbReference type="GO" id="GO:0000976">
    <property type="term" value="F:transcription cis-regulatory region binding"/>
    <property type="evidence" value="ECO:0007669"/>
    <property type="project" value="TreeGrafter"/>
</dbReference>
<protein>
    <submittedName>
        <fullName evidence="5">LacI family transcriptional regulator</fullName>
    </submittedName>
</protein>
<dbReference type="EMBL" id="JABBGM010000001">
    <property type="protein sequence ID" value="NML92262.1"/>
    <property type="molecule type" value="Genomic_DNA"/>
</dbReference>
<dbReference type="PROSITE" id="PS50932">
    <property type="entry name" value="HTH_LACI_2"/>
    <property type="match status" value="1"/>
</dbReference>
<dbReference type="PROSITE" id="PS00356">
    <property type="entry name" value="HTH_LACI_1"/>
    <property type="match status" value="1"/>
</dbReference>
<sequence>MADLARIAGVSVSTVSRALTGKGTLNEKTRERVRALADEYGFRLNVSAQNLRLGRTGAIGVLLPLGHERGQHLSDPFFSAMLGHLADELAERGYDLLMSRVLPDRANWLDDFVRSGRTDGVIVIGQSNQGAVLEAVGKTYRNMVVWGASGADLPYLTVGTDNVAGGALAARHLLERGRRRLAFFGNIDAPEFVARERGFLEALPEELRASTEIVPIHLTPESSFAAASEYFAAGNRPDGVFAASDIIGMSIVAAAAEHGIAVPEAMSVVGFDDILLARIATPPLTTVRQDIAEGARRLVDLVLQRIAGEDVSSALLDPVLIERGSS</sequence>
<dbReference type="InterPro" id="IPR046335">
    <property type="entry name" value="LacI/GalR-like_sensor"/>
</dbReference>
<evidence type="ECO:0000256" key="1">
    <source>
        <dbReference type="ARBA" id="ARBA00023015"/>
    </source>
</evidence>
<evidence type="ECO:0000259" key="4">
    <source>
        <dbReference type="PROSITE" id="PS50932"/>
    </source>
</evidence>
<dbReference type="CDD" id="cd01392">
    <property type="entry name" value="HTH_LacI"/>
    <property type="match status" value="1"/>
</dbReference>
<evidence type="ECO:0000313" key="6">
    <source>
        <dbReference type="Proteomes" id="UP000583556"/>
    </source>
</evidence>